<dbReference type="InterPro" id="IPR010982">
    <property type="entry name" value="Lambda_DNA-bd_dom_sf"/>
</dbReference>
<dbReference type="EMBL" id="MAYW01000093">
    <property type="protein sequence ID" value="ODS31824.1"/>
    <property type="molecule type" value="Genomic_DNA"/>
</dbReference>
<sequence>MCVHFGSLGIKQNIKKVWIDKETRGKSIGIILADGTTDYMPYDQPLAIIKDPEYMLQNHIEHIIAQIKEVLEKKKISKKYLAQQLATSDNQIQRLLNPNILNKNLTQLYKVASLLKLEFEIYLKSAS</sequence>
<dbReference type="Proteomes" id="UP000094056">
    <property type="component" value="Unassembled WGS sequence"/>
</dbReference>
<reference evidence="1 2" key="1">
    <citation type="submission" date="2016-07" db="EMBL/GenBank/DDBJ databases">
        <title>Draft genome of Scalindua rubra, obtained from a brine-seawater interface in the Red Sea, sheds light on salt adaptation in anammox bacteria.</title>
        <authorList>
            <person name="Speth D.R."/>
            <person name="Lagkouvardos I."/>
            <person name="Wang Y."/>
            <person name="Qian P.-Y."/>
            <person name="Dutilh B.E."/>
            <person name="Jetten M.S."/>
        </authorList>
    </citation>
    <scope>NUCLEOTIDE SEQUENCE [LARGE SCALE GENOMIC DNA]</scope>
    <source>
        <strain evidence="1">BSI-1</strain>
    </source>
</reference>
<proteinExistence type="predicted"/>
<dbReference type="SUPFAM" id="SSF47413">
    <property type="entry name" value="lambda repressor-like DNA-binding domains"/>
    <property type="match status" value="1"/>
</dbReference>
<name>A0A1E3XA31_9BACT</name>
<dbReference type="Gene3D" id="1.10.260.40">
    <property type="entry name" value="lambda repressor-like DNA-binding domains"/>
    <property type="match status" value="1"/>
</dbReference>
<comment type="caution">
    <text evidence="1">The sequence shown here is derived from an EMBL/GenBank/DDBJ whole genome shotgun (WGS) entry which is preliminary data.</text>
</comment>
<gene>
    <name evidence="1" type="ORF">SCARUB_03072</name>
</gene>
<accession>A0A1E3XA31</accession>
<evidence type="ECO:0000313" key="1">
    <source>
        <dbReference type="EMBL" id="ODS31824.1"/>
    </source>
</evidence>
<evidence type="ECO:0000313" key="2">
    <source>
        <dbReference type="Proteomes" id="UP000094056"/>
    </source>
</evidence>
<organism evidence="1 2">
    <name type="scientific">Candidatus Scalindua rubra</name>
    <dbReference type="NCBI Taxonomy" id="1872076"/>
    <lineage>
        <taxon>Bacteria</taxon>
        <taxon>Pseudomonadati</taxon>
        <taxon>Planctomycetota</taxon>
        <taxon>Candidatus Brocadiia</taxon>
        <taxon>Candidatus Brocadiales</taxon>
        <taxon>Candidatus Scalinduaceae</taxon>
        <taxon>Candidatus Scalindua</taxon>
    </lineage>
</organism>
<dbReference type="GO" id="GO:0003677">
    <property type="term" value="F:DNA binding"/>
    <property type="evidence" value="ECO:0007669"/>
    <property type="project" value="InterPro"/>
</dbReference>
<dbReference type="AlphaFoldDB" id="A0A1E3XA31"/>
<protein>
    <submittedName>
        <fullName evidence="1">Uncharacterized protein</fullName>
    </submittedName>
</protein>